<reference evidence="9" key="1">
    <citation type="submission" date="2023-06" db="EMBL/GenBank/DDBJ databases">
        <title>full genome analysis of Phenantherene degrader P3.</title>
        <authorList>
            <person name="Akbar A."/>
            <person name="Rahmeh R."/>
            <person name="Kishk M."/>
        </authorList>
    </citation>
    <scope>NUCLEOTIDE SEQUENCE</scope>
    <source>
        <strain evidence="9">P3</strain>
    </source>
</reference>
<dbReference type="Gene3D" id="1.10.3720.10">
    <property type="entry name" value="MetI-like"/>
    <property type="match status" value="1"/>
</dbReference>
<gene>
    <name evidence="9" type="ORF">QUC21_10530</name>
</gene>
<feature type="transmembrane region" description="Helical" evidence="7">
    <location>
        <begin position="27"/>
        <end position="49"/>
    </location>
</feature>
<evidence type="ECO:0000256" key="7">
    <source>
        <dbReference type="RuleBase" id="RU363032"/>
    </source>
</evidence>
<dbReference type="InterPro" id="IPR000515">
    <property type="entry name" value="MetI-like"/>
</dbReference>
<protein>
    <submittedName>
        <fullName evidence="9">ABC transporter permease</fullName>
    </submittedName>
</protein>
<keyword evidence="2 7" id="KW-0813">Transport</keyword>
<evidence type="ECO:0000256" key="3">
    <source>
        <dbReference type="ARBA" id="ARBA00022475"/>
    </source>
</evidence>
<dbReference type="PANTHER" id="PTHR43386:SF6">
    <property type="entry name" value="ABC TRANSPORTER PERMEASE PROTEIN"/>
    <property type="match status" value="1"/>
</dbReference>
<feature type="transmembrane region" description="Helical" evidence="7">
    <location>
        <begin position="208"/>
        <end position="229"/>
    </location>
</feature>
<dbReference type="CDD" id="cd06261">
    <property type="entry name" value="TM_PBP2"/>
    <property type="match status" value="1"/>
</dbReference>
<keyword evidence="6 7" id="KW-0472">Membrane</keyword>
<evidence type="ECO:0000256" key="5">
    <source>
        <dbReference type="ARBA" id="ARBA00022989"/>
    </source>
</evidence>
<dbReference type="PROSITE" id="PS50928">
    <property type="entry name" value="ABC_TM1"/>
    <property type="match status" value="1"/>
</dbReference>
<dbReference type="PANTHER" id="PTHR43386">
    <property type="entry name" value="OLIGOPEPTIDE TRANSPORT SYSTEM PERMEASE PROTEIN APPC"/>
    <property type="match status" value="1"/>
</dbReference>
<dbReference type="InterPro" id="IPR025966">
    <property type="entry name" value="OppC_N"/>
</dbReference>
<keyword evidence="10" id="KW-1185">Reference proteome</keyword>
<comment type="subcellular location">
    <subcellularLocation>
        <location evidence="1 7">Cell membrane</location>
        <topology evidence="1 7">Multi-pass membrane protein</topology>
    </subcellularLocation>
</comment>
<feature type="transmembrane region" description="Helical" evidence="7">
    <location>
        <begin position="136"/>
        <end position="159"/>
    </location>
</feature>
<dbReference type="Proteomes" id="UP001175604">
    <property type="component" value="Unassembled WGS sequence"/>
</dbReference>
<organism evidence="9 10">
    <name type="scientific">Bordetella petrii</name>
    <dbReference type="NCBI Taxonomy" id="94624"/>
    <lineage>
        <taxon>Bacteria</taxon>
        <taxon>Pseudomonadati</taxon>
        <taxon>Pseudomonadota</taxon>
        <taxon>Betaproteobacteria</taxon>
        <taxon>Burkholderiales</taxon>
        <taxon>Alcaligenaceae</taxon>
        <taxon>Bordetella</taxon>
    </lineage>
</organism>
<evidence type="ECO:0000256" key="2">
    <source>
        <dbReference type="ARBA" id="ARBA00022448"/>
    </source>
</evidence>
<dbReference type="InterPro" id="IPR035906">
    <property type="entry name" value="MetI-like_sf"/>
</dbReference>
<evidence type="ECO:0000313" key="10">
    <source>
        <dbReference type="Proteomes" id="UP001175604"/>
    </source>
</evidence>
<dbReference type="RefSeq" id="WP_028352785.1">
    <property type="nucleotide sequence ID" value="NZ_JAUDJE010000007.1"/>
</dbReference>
<comment type="caution">
    <text evidence="9">The sequence shown here is derived from an EMBL/GenBank/DDBJ whole genome shotgun (WGS) entry which is preliminary data.</text>
</comment>
<evidence type="ECO:0000256" key="4">
    <source>
        <dbReference type="ARBA" id="ARBA00022692"/>
    </source>
</evidence>
<keyword evidence="5 7" id="KW-1133">Transmembrane helix</keyword>
<feature type="transmembrane region" description="Helical" evidence="7">
    <location>
        <begin position="250"/>
        <end position="275"/>
    </location>
</feature>
<name>A0ABT7W2Q8_9BORD</name>
<sequence length="291" mass="31024">MSTIALPLPARRPAHQRALRALRRQPTLYLGAAILVLLACAALAAPWLATVDPQDINPLARMKPPSAEHWFGTDALGRDVYSRTVWGARISLLVGLAVAAAATLVGVALGMAAGYFRRIDALIMRIMDGLMAIPGVLLAIALMATLKGGLMTVIIAIVVPEVPRVVRLVRALVLSIREQPYIEAAVCCGTRVPAILVRHVLPNLFAPLMVQATFIAASAILTEAVLSFLGVGIPPHTPSWGNIMAEGRNFVAVAFHIILYPGLFLGLAVLAVNLVGDGLRDMLDPRLARKL</sequence>
<keyword evidence="4 7" id="KW-0812">Transmembrane</keyword>
<evidence type="ECO:0000313" key="9">
    <source>
        <dbReference type="EMBL" id="MDM9559467.1"/>
    </source>
</evidence>
<comment type="similarity">
    <text evidence="7">Belongs to the binding-protein-dependent transport system permease family.</text>
</comment>
<proteinExistence type="inferred from homology"/>
<evidence type="ECO:0000259" key="8">
    <source>
        <dbReference type="PROSITE" id="PS50928"/>
    </source>
</evidence>
<feature type="transmembrane region" description="Helical" evidence="7">
    <location>
        <begin position="90"/>
        <end position="116"/>
    </location>
</feature>
<dbReference type="Pfam" id="PF00528">
    <property type="entry name" value="BPD_transp_1"/>
    <property type="match status" value="1"/>
</dbReference>
<dbReference type="EMBL" id="JAUDJE010000007">
    <property type="protein sequence ID" value="MDM9559467.1"/>
    <property type="molecule type" value="Genomic_DNA"/>
</dbReference>
<keyword evidence="3" id="KW-1003">Cell membrane</keyword>
<evidence type="ECO:0000256" key="6">
    <source>
        <dbReference type="ARBA" id="ARBA00023136"/>
    </source>
</evidence>
<feature type="domain" description="ABC transmembrane type-1" evidence="8">
    <location>
        <begin position="92"/>
        <end position="276"/>
    </location>
</feature>
<evidence type="ECO:0000256" key="1">
    <source>
        <dbReference type="ARBA" id="ARBA00004651"/>
    </source>
</evidence>
<dbReference type="Pfam" id="PF12911">
    <property type="entry name" value="OppC_N"/>
    <property type="match status" value="1"/>
</dbReference>
<accession>A0ABT7W2Q8</accession>
<dbReference type="SUPFAM" id="SSF161098">
    <property type="entry name" value="MetI-like"/>
    <property type="match status" value="1"/>
</dbReference>
<dbReference type="InterPro" id="IPR050366">
    <property type="entry name" value="BP-dependent_transpt_permease"/>
</dbReference>